<dbReference type="PANTHER" id="PTHR43718:SF2">
    <property type="entry name" value="LON PROTEASE HOMOLOG, MITOCHONDRIAL"/>
    <property type="match status" value="1"/>
</dbReference>
<dbReference type="Gene3D" id="3.30.230.10">
    <property type="match status" value="1"/>
</dbReference>
<dbReference type="GO" id="GO:0004176">
    <property type="term" value="F:ATP-dependent peptidase activity"/>
    <property type="evidence" value="ECO:0007669"/>
    <property type="project" value="InterPro"/>
</dbReference>
<feature type="domain" description="Lon proteolytic" evidence="3">
    <location>
        <begin position="1"/>
        <end position="71"/>
    </location>
</feature>
<dbReference type="GO" id="GO:0004252">
    <property type="term" value="F:serine-type endopeptidase activity"/>
    <property type="evidence" value="ECO:0007669"/>
    <property type="project" value="InterPro"/>
</dbReference>
<comment type="caution">
    <text evidence="4">The sequence shown here is derived from an EMBL/GenBank/DDBJ whole genome shotgun (WGS) entry which is preliminary data.</text>
</comment>
<dbReference type="PaxDb" id="73239-Q7RAU3"/>
<dbReference type="GO" id="GO:0006515">
    <property type="term" value="P:protein quality control for misfolded or incompletely synthesized proteins"/>
    <property type="evidence" value="ECO:0007669"/>
    <property type="project" value="TreeGrafter"/>
</dbReference>
<reference evidence="4 5" key="1">
    <citation type="journal article" date="2002" name="Nature">
        <title>Genome sequence and comparative analysis of the model rodent malaria parasite Plasmodium yoelii yoelii.</title>
        <authorList>
            <person name="Carlton J.M."/>
            <person name="Angiuoli S.V."/>
            <person name="Suh B.B."/>
            <person name="Kooij T.W."/>
            <person name="Pertea M."/>
            <person name="Silva J.C."/>
            <person name="Ermolaeva M.D."/>
            <person name="Allen J.E."/>
            <person name="Selengut J.D."/>
            <person name="Koo H.L."/>
            <person name="Peterson J.D."/>
            <person name="Pop M."/>
            <person name="Kosack D.S."/>
            <person name="Shumway M.F."/>
            <person name="Bidwell S.L."/>
            <person name="Shallom S.J."/>
            <person name="van Aken S.E."/>
            <person name="Riedmuller S.B."/>
            <person name="Feldblyum T.V."/>
            <person name="Cho J.K."/>
            <person name="Quackenbush J."/>
            <person name="Sedegah M."/>
            <person name="Shoaibi A."/>
            <person name="Cummings L.M."/>
            <person name="Florens L."/>
            <person name="Yates J.R."/>
            <person name="Raine J.D."/>
            <person name="Sinden R.E."/>
            <person name="Harris M.A."/>
            <person name="Cunningham D.A."/>
            <person name="Preiser P.R."/>
            <person name="Bergman L.W."/>
            <person name="Vaidya A.B."/>
            <person name="van Lin L.H."/>
            <person name="Janse C.J."/>
            <person name="Waters A.P."/>
            <person name="Smith H.O."/>
            <person name="White O.R."/>
            <person name="Salzberg S.L."/>
            <person name="Venter J.C."/>
            <person name="Fraser C.M."/>
            <person name="Hoffman S.L."/>
            <person name="Gardner M.J."/>
            <person name="Carucci D.J."/>
        </authorList>
    </citation>
    <scope>NUCLEOTIDE SEQUENCE [LARGE SCALE GENOMIC DNA]</scope>
    <source>
        <strain evidence="4 5">17XNL</strain>
    </source>
</reference>
<evidence type="ECO:0000313" key="4">
    <source>
        <dbReference type="EMBL" id="EAA18621.1"/>
    </source>
</evidence>
<evidence type="ECO:0000313" key="5">
    <source>
        <dbReference type="Proteomes" id="UP000008553"/>
    </source>
</evidence>
<dbReference type="STRING" id="73239.Q7RAU3"/>
<keyword evidence="5" id="KW-1185">Reference proteome</keyword>
<feature type="compositionally biased region" description="Pro residues" evidence="2">
    <location>
        <begin position="202"/>
        <end position="213"/>
    </location>
</feature>
<dbReference type="Proteomes" id="UP000008553">
    <property type="component" value="Unassembled WGS sequence"/>
</dbReference>
<feature type="compositionally biased region" description="Polar residues" evidence="2">
    <location>
        <begin position="179"/>
        <end position="201"/>
    </location>
</feature>
<dbReference type="PANTHER" id="PTHR43718">
    <property type="entry name" value="LON PROTEASE"/>
    <property type="match status" value="1"/>
</dbReference>
<organism evidence="4 5">
    <name type="scientific">Plasmodium yoelii yoelii</name>
    <dbReference type="NCBI Taxonomy" id="73239"/>
    <lineage>
        <taxon>Eukaryota</taxon>
        <taxon>Sar</taxon>
        <taxon>Alveolata</taxon>
        <taxon>Apicomplexa</taxon>
        <taxon>Aconoidasida</taxon>
        <taxon>Haemosporida</taxon>
        <taxon>Plasmodiidae</taxon>
        <taxon>Plasmodium</taxon>
        <taxon>Plasmodium (Vinckeia)</taxon>
    </lineage>
</organism>
<dbReference type="AlphaFoldDB" id="Q7RAU3"/>
<evidence type="ECO:0000259" key="3">
    <source>
        <dbReference type="PROSITE" id="PS51786"/>
    </source>
</evidence>
<dbReference type="MEROPS" id="S16.A14"/>
<evidence type="ECO:0000256" key="2">
    <source>
        <dbReference type="SAM" id="MobiDB-lite"/>
    </source>
</evidence>
<dbReference type="PRINTS" id="PR00830">
    <property type="entry name" value="ENDOLAPTASE"/>
</dbReference>
<gene>
    <name evidence="4" type="ORF">PY06406</name>
</gene>
<dbReference type="InterPro" id="IPR020568">
    <property type="entry name" value="Ribosomal_Su5_D2-typ_SF"/>
</dbReference>
<dbReference type="EMBL" id="AABL01002164">
    <property type="protein sequence ID" value="EAA18621.1"/>
    <property type="molecule type" value="Genomic_DNA"/>
</dbReference>
<dbReference type="Pfam" id="PF05362">
    <property type="entry name" value="Lon_C"/>
    <property type="match status" value="1"/>
</dbReference>
<dbReference type="FunCoup" id="Q7RAU3">
    <property type="interactions" value="78"/>
</dbReference>
<name>Q7RAU3_PLAYO</name>
<dbReference type="GO" id="GO:0005524">
    <property type="term" value="F:ATP binding"/>
    <property type="evidence" value="ECO:0007669"/>
    <property type="project" value="InterPro"/>
</dbReference>
<dbReference type="PROSITE" id="PS51786">
    <property type="entry name" value="LON_PROTEOLYTIC"/>
    <property type="match status" value="1"/>
</dbReference>
<proteinExistence type="predicted"/>
<accession>Q7RAU3</accession>
<dbReference type="InterPro" id="IPR027065">
    <property type="entry name" value="Lon_Prtase"/>
</dbReference>
<sequence>MTGELTLNGNILRIGGLVEKIITAKNSGIQTLIIPKDNYHEYLLIPKEIKDNLHILYAHHYYQIFNYIFAPKIYGKEIKRVVGLILIRGDNIVSFTAERAPINKKTTNNITNKGIATGRGISLNNYVPMQNNMTPNMPTGVGINVATSKNLTPIVNPGFKSPNIPTNNKMPFMPMPMQINQNLGTSNNSQRGLSNQISTQLPFPPNSKPPTEQ</sequence>
<dbReference type="InParanoid" id="Q7RAU3"/>
<dbReference type="SUPFAM" id="SSF54211">
    <property type="entry name" value="Ribosomal protein S5 domain 2-like"/>
    <property type="match status" value="1"/>
</dbReference>
<dbReference type="InterPro" id="IPR008269">
    <property type="entry name" value="Lon_proteolytic"/>
</dbReference>
<feature type="region of interest" description="Disordered" evidence="2">
    <location>
        <begin position="179"/>
        <end position="213"/>
    </location>
</feature>
<evidence type="ECO:0000256" key="1">
    <source>
        <dbReference type="PROSITE-ProRule" id="PRU01122"/>
    </source>
</evidence>
<comment type="caution">
    <text evidence="1">Lacks conserved residue(s) required for the propagation of feature annotation.</text>
</comment>
<dbReference type="InterPro" id="IPR014721">
    <property type="entry name" value="Ribsml_uS5_D2-typ_fold_subgr"/>
</dbReference>
<protein>
    <recommendedName>
        <fullName evidence="3">Lon proteolytic domain-containing protein</fullName>
    </recommendedName>
</protein>